<protein>
    <submittedName>
        <fullName evidence="2">Uncharacterized protein</fullName>
    </submittedName>
</protein>
<evidence type="ECO:0000313" key="3">
    <source>
        <dbReference type="Proteomes" id="UP000193067"/>
    </source>
</evidence>
<name>A0A1Y2IYC9_TRAC3</name>
<evidence type="ECO:0000313" key="2">
    <source>
        <dbReference type="EMBL" id="OSD06169.1"/>
    </source>
</evidence>
<gene>
    <name evidence="2" type="ORF">PYCCODRAFT_1464831</name>
</gene>
<keyword evidence="3" id="KW-1185">Reference proteome</keyword>
<accession>A0A1Y2IYC9</accession>
<reference evidence="2 3" key="1">
    <citation type="journal article" date="2015" name="Biotechnol. Biofuels">
        <title>Enhanced degradation of softwood versus hardwood by the white-rot fungus Pycnoporus coccineus.</title>
        <authorList>
            <person name="Couturier M."/>
            <person name="Navarro D."/>
            <person name="Chevret D."/>
            <person name="Henrissat B."/>
            <person name="Piumi F."/>
            <person name="Ruiz-Duenas F.J."/>
            <person name="Martinez A.T."/>
            <person name="Grigoriev I.V."/>
            <person name="Riley R."/>
            <person name="Lipzen A."/>
            <person name="Berrin J.G."/>
            <person name="Master E.R."/>
            <person name="Rosso M.N."/>
        </authorList>
    </citation>
    <scope>NUCLEOTIDE SEQUENCE [LARGE SCALE GENOMIC DNA]</scope>
    <source>
        <strain evidence="2 3">BRFM310</strain>
    </source>
</reference>
<sequence>MSFVRSSSDTFIPSKRSAPSDCEPLRISRSRVAEDPYNRHLLIDTSPPPMATSTRRRVNPESLAVRLGPELVQELESYVKPGEIEMPSFAIRQQIQMRHKVDRRHIYDWFHSKGLRVTKEDKRATVEQKTGAMRMQRQIRRAIAPAVPTPCPSLSDGVTDSAPSSPALLTPPVVSVEFHPPAVAREKVPAMSSLDHHGAVRRRPDSSSLIGSVRHQSSLTATQTLRHMASTQEHPPHPPAGYSRKFREPEIDTIFALNGNDILNPQQRESYYNVLSRVLGPAEGVQECVGTYMAHMARQREIYYGDFLSGSLNSSLGGSDGTLGLAIQPLHIQAMPSVLDADPSLQEEELVLLEALDAIFNLPTFSAAPEDHGDTIACHSPDDQPALVSLGCLGVDNLLTSPVVVAQEIPQTKTVTFAAENKTVLASRSSGYLSPLVLPAFASSSSSLAGALGDCSAALARMSEQAARRKSKDWVRPQMGRARAYSGGGGM</sequence>
<evidence type="ECO:0000256" key="1">
    <source>
        <dbReference type="SAM" id="MobiDB-lite"/>
    </source>
</evidence>
<feature type="region of interest" description="Disordered" evidence="1">
    <location>
        <begin position="38"/>
        <end position="57"/>
    </location>
</feature>
<dbReference type="EMBL" id="KZ084091">
    <property type="protein sequence ID" value="OSD06169.1"/>
    <property type="molecule type" value="Genomic_DNA"/>
</dbReference>
<feature type="compositionally biased region" description="Polar residues" evidence="1">
    <location>
        <begin position="1"/>
        <end position="11"/>
    </location>
</feature>
<proteinExistence type="predicted"/>
<feature type="region of interest" description="Disordered" evidence="1">
    <location>
        <begin position="1"/>
        <end position="22"/>
    </location>
</feature>
<dbReference type="OrthoDB" id="3038119at2759"/>
<dbReference type="Proteomes" id="UP000193067">
    <property type="component" value="Unassembled WGS sequence"/>
</dbReference>
<feature type="region of interest" description="Disordered" evidence="1">
    <location>
        <begin position="147"/>
        <end position="166"/>
    </location>
</feature>
<dbReference type="AlphaFoldDB" id="A0A1Y2IYC9"/>
<organism evidence="2 3">
    <name type="scientific">Trametes coccinea (strain BRFM310)</name>
    <name type="common">Pycnoporus coccineus</name>
    <dbReference type="NCBI Taxonomy" id="1353009"/>
    <lineage>
        <taxon>Eukaryota</taxon>
        <taxon>Fungi</taxon>
        <taxon>Dikarya</taxon>
        <taxon>Basidiomycota</taxon>
        <taxon>Agaricomycotina</taxon>
        <taxon>Agaricomycetes</taxon>
        <taxon>Polyporales</taxon>
        <taxon>Polyporaceae</taxon>
        <taxon>Trametes</taxon>
    </lineage>
</organism>